<accession>A0AA37S6F7</accession>
<gene>
    <name evidence="1" type="ORF">GCM10007876_05290</name>
</gene>
<keyword evidence="2" id="KW-1185">Reference proteome</keyword>
<dbReference type="AlphaFoldDB" id="A0AA37S6F7"/>
<organism evidence="1 2">
    <name type="scientific">Litoribrevibacter albus</name>
    <dbReference type="NCBI Taxonomy" id="1473156"/>
    <lineage>
        <taxon>Bacteria</taxon>
        <taxon>Pseudomonadati</taxon>
        <taxon>Pseudomonadota</taxon>
        <taxon>Gammaproteobacteria</taxon>
        <taxon>Oceanospirillales</taxon>
        <taxon>Oceanospirillaceae</taxon>
        <taxon>Litoribrevibacter</taxon>
    </lineage>
</organism>
<reference evidence="1" key="1">
    <citation type="journal article" date="2014" name="Int. J. Syst. Evol. Microbiol.">
        <title>Complete genome sequence of Corynebacterium casei LMG S-19264T (=DSM 44701T), isolated from a smear-ripened cheese.</title>
        <authorList>
            <consortium name="US DOE Joint Genome Institute (JGI-PGF)"/>
            <person name="Walter F."/>
            <person name="Albersmeier A."/>
            <person name="Kalinowski J."/>
            <person name="Ruckert C."/>
        </authorList>
    </citation>
    <scope>NUCLEOTIDE SEQUENCE</scope>
    <source>
        <strain evidence="1">NBRC 110071</strain>
    </source>
</reference>
<sequence>MLSSVSFAANGVDEETIVPLHEQVQNLKKVVLELNRDLYLLEEELLFPSSTQLTVFVSSETENLFKLDSVSLEIDGKEVANYLYTEKQSASLNKGGVQRLYVGHLKTGDHRLVATFRGLGPKGRDYRRVTEHAFSKDTEAKFLEISVVGQSEDLQPEFQVREWQ</sequence>
<dbReference type="Proteomes" id="UP001161389">
    <property type="component" value="Unassembled WGS sequence"/>
</dbReference>
<evidence type="ECO:0008006" key="3">
    <source>
        <dbReference type="Google" id="ProtNLM"/>
    </source>
</evidence>
<dbReference type="RefSeq" id="WP_284378445.1">
    <property type="nucleotide sequence ID" value="NZ_BSNM01000003.1"/>
</dbReference>
<proteinExistence type="predicted"/>
<reference evidence="1" key="2">
    <citation type="submission" date="2023-01" db="EMBL/GenBank/DDBJ databases">
        <title>Draft genome sequence of Litoribrevibacter albus strain NBRC 110071.</title>
        <authorList>
            <person name="Sun Q."/>
            <person name="Mori K."/>
        </authorList>
    </citation>
    <scope>NUCLEOTIDE SEQUENCE</scope>
    <source>
        <strain evidence="1">NBRC 110071</strain>
    </source>
</reference>
<evidence type="ECO:0000313" key="2">
    <source>
        <dbReference type="Proteomes" id="UP001161389"/>
    </source>
</evidence>
<evidence type="ECO:0000313" key="1">
    <source>
        <dbReference type="EMBL" id="GLQ30051.1"/>
    </source>
</evidence>
<dbReference type="EMBL" id="BSNM01000003">
    <property type="protein sequence ID" value="GLQ30051.1"/>
    <property type="molecule type" value="Genomic_DNA"/>
</dbReference>
<name>A0AA37S6F7_9GAMM</name>
<protein>
    <recommendedName>
        <fullName evidence="3">AraC family transcriptional regulator</fullName>
    </recommendedName>
</protein>
<comment type="caution">
    <text evidence="1">The sequence shown here is derived from an EMBL/GenBank/DDBJ whole genome shotgun (WGS) entry which is preliminary data.</text>
</comment>